<dbReference type="OrthoDB" id="9849757at2"/>
<proteinExistence type="predicted"/>
<reference evidence="1 2" key="1">
    <citation type="submission" date="2011-08" db="EMBL/GenBank/DDBJ databases">
        <authorList>
            <person name="Lin Y."/>
            <person name="Hao X."/>
            <person name="Johnstone L."/>
            <person name="Miller S.J."/>
            <person name="Wei G."/>
            <person name="Rensing C."/>
        </authorList>
    </citation>
    <scope>NUCLEOTIDE SEQUENCE [LARGE SCALE GENOMIC DNA]</scope>
    <source>
        <strain evidence="1 2">K42</strain>
    </source>
</reference>
<dbReference type="AlphaFoldDB" id="G2GEZ3"/>
<sequence length="64" mass="6917">MAREAEYVARFTHNGKTHDIQPGWSYKNISNARTKCGMNGPFATESLASGRPLDVTCTPCAAAD</sequence>
<protein>
    <submittedName>
        <fullName evidence="1">Uncharacterized protein</fullName>
    </submittedName>
</protein>
<dbReference type="EMBL" id="AGBF01000073">
    <property type="protein sequence ID" value="EGX57934.1"/>
    <property type="molecule type" value="Genomic_DNA"/>
</dbReference>
<name>G2GEZ3_9ACTN</name>
<comment type="caution">
    <text evidence="1">The sequence shown here is derived from an EMBL/GenBank/DDBJ whole genome shotgun (WGS) entry which is preliminary data.</text>
</comment>
<keyword evidence="2" id="KW-1185">Reference proteome</keyword>
<dbReference type="PATRIC" id="fig|700597.3.peg.3998"/>
<dbReference type="Proteomes" id="UP000004217">
    <property type="component" value="Unassembled WGS sequence"/>
</dbReference>
<accession>G2GEZ3</accession>
<gene>
    <name evidence="1" type="ORF">SZN_20382</name>
</gene>
<organism evidence="1 2">
    <name type="scientific">Streptomyces zinciresistens K42</name>
    <dbReference type="NCBI Taxonomy" id="700597"/>
    <lineage>
        <taxon>Bacteria</taxon>
        <taxon>Bacillati</taxon>
        <taxon>Actinomycetota</taxon>
        <taxon>Actinomycetes</taxon>
        <taxon>Kitasatosporales</taxon>
        <taxon>Streptomycetaceae</taxon>
        <taxon>Streptomyces</taxon>
    </lineage>
</organism>
<evidence type="ECO:0000313" key="1">
    <source>
        <dbReference type="EMBL" id="EGX57934.1"/>
    </source>
</evidence>
<dbReference type="RefSeq" id="WP_007497949.1">
    <property type="nucleotide sequence ID" value="NZ_AGBF01000073.1"/>
</dbReference>
<evidence type="ECO:0000313" key="2">
    <source>
        <dbReference type="Proteomes" id="UP000004217"/>
    </source>
</evidence>